<accession>A0A366XV03</accession>
<gene>
    <name evidence="2" type="ORF">DS031_19400</name>
</gene>
<dbReference type="AlphaFoldDB" id="A0A366XV03"/>
<comment type="caution">
    <text evidence="2">The sequence shown here is derived from an EMBL/GenBank/DDBJ whole genome shotgun (WGS) entry which is preliminary data.</text>
</comment>
<dbReference type="EMBL" id="QOCW01000027">
    <property type="protein sequence ID" value="RBW67973.1"/>
    <property type="molecule type" value="Genomic_DNA"/>
</dbReference>
<organism evidence="2 3">
    <name type="scientific">Bacillus taeanensis</name>
    <dbReference type="NCBI Taxonomy" id="273032"/>
    <lineage>
        <taxon>Bacteria</taxon>
        <taxon>Bacillati</taxon>
        <taxon>Bacillota</taxon>
        <taxon>Bacilli</taxon>
        <taxon>Bacillales</taxon>
        <taxon>Bacillaceae</taxon>
        <taxon>Bacillus</taxon>
    </lineage>
</organism>
<keyword evidence="1" id="KW-0472">Membrane</keyword>
<name>A0A366XV03_9BACI</name>
<evidence type="ECO:0000313" key="3">
    <source>
        <dbReference type="Proteomes" id="UP000253314"/>
    </source>
</evidence>
<evidence type="ECO:0000313" key="2">
    <source>
        <dbReference type="EMBL" id="RBW67973.1"/>
    </source>
</evidence>
<dbReference type="RefSeq" id="WP_113807778.1">
    <property type="nucleotide sequence ID" value="NZ_QOCW01000027.1"/>
</dbReference>
<evidence type="ECO:0000256" key="1">
    <source>
        <dbReference type="SAM" id="Phobius"/>
    </source>
</evidence>
<keyword evidence="1" id="KW-0812">Transmembrane</keyword>
<protein>
    <submittedName>
        <fullName evidence="2">Uncharacterized protein</fullName>
    </submittedName>
</protein>
<feature type="transmembrane region" description="Helical" evidence="1">
    <location>
        <begin position="66"/>
        <end position="91"/>
    </location>
</feature>
<keyword evidence="1" id="KW-1133">Transmembrane helix</keyword>
<feature type="transmembrane region" description="Helical" evidence="1">
    <location>
        <begin position="6"/>
        <end position="26"/>
    </location>
</feature>
<dbReference type="OrthoDB" id="2925158at2"/>
<dbReference type="Proteomes" id="UP000253314">
    <property type="component" value="Unassembled WGS sequence"/>
</dbReference>
<keyword evidence="3" id="KW-1185">Reference proteome</keyword>
<reference evidence="2 3" key="1">
    <citation type="submission" date="2018-07" db="EMBL/GenBank/DDBJ databases">
        <title>Lottiidibacillus patelloidae gen. nov., sp. nov., isolated from the intestinal tract of a marine limpet and the reclassification of B. taeanensis BH030017T, B. algicola KMM 3737T and B. hwajinpoensis SW-72T as genus Lottiidibacillus.</title>
        <authorList>
            <person name="Liu R."/>
            <person name="Huang Z."/>
        </authorList>
    </citation>
    <scope>NUCLEOTIDE SEQUENCE [LARGE SCALE GENOMIC DNA]</scope>
    <source>
        <strain evidence="2 3">BH030017</strain>
    </source>
</reference>
<proteinExistence type="predicted"/>
<sequence>MSIKWLIPLSFWLTGLLIAGSPGILFRKFVHERGEVEQKARTSRKKHLPSKLFFTIEKNAMDMVPWWLFTLICTILALILITFGFFSLGFLL</sequence>